<evidence type="ECO:0000259" key="2">
    <source>
        <dbReference type="PROSITE" id="PS50887"/>
    </source>
</evidence>
<dbReference type="SMART" id="SM00065">
    <property type="entry name" value="GAF"/>
    <property type="match status" value="1"/>
</dbReference>
<dbReference type="InterPro" id="IPR043128">
    <property type="entry name" value="Rev_trsase/Diguanyl_cyclase"/>
</dbReference>
<dbReference type="InterPro" id="IPR029016">
    <property type="entry name" value="GAF-like_dom_sf"/>
</dbReference>
<dbReference type="RefSeq" id="WP_209978976.1">
    <property type="nucleotide sequence ID" value="NZ_JAGGLB010000050.1"/>
</dbReference>
<feature type="region of interest" description="Disordered" evidence="1">
    <location>
        <begin position="1"/>
        <end position="20"/>
    </location>
</feature>
<dbReference type="InterPro" id="IPR000160">
    <property type="entry name" value="GGDEF_dom"/>
</dbReference>
<accession>A0ABS4J9G4</accession>
<dbReference type="InterPro" id="IPR003018">
    <property type="entry name" value="GAF"/>
</dbReference>
<dbReference type="SMART" id="SM00267">
    <property type="entry name" value="GGDEF"/>
    <property type="match status" value="1"/>
</dbReference>
<evidence type="ECO:0000313" key="4">
    <source>
        <dbReference type="Proteomes" id="UP001519287"/>
    </source>
</evidence>
<dbReference type="NCBIfam" id="TIGR00254">
    <property type="entry name" value="GGDEF"/>
    <property type="match status" value="1"/>
</dbReference>
<dbReference type="Proteomes" id="UP001519287">
    <property type="component" value="Unassembled WGS sequence"/>
</dbReference>
<dbReference type="PANTHER" id="PTHR45138">
    <property type="entry name" value="REGULATORY COMPONENTS OF SENSORY TRANSDUCTION SYSTEM"/>
    <property type="match status" value="1"/>
</dbReference>
<feature type="domain" description="GGDEF" evidence="2">
    <location>
        <begin position="541"/>
        <end position="668"/>
    </location>
</feature>
<dbReference type="Pfam" id="PF00990">
    <property type="entry name" value="GGDEF"/>
    <property type="match status" value="1"/>
</dbReference>
<dbReference type="Gene3D" id="3.30.450.40">
    <property type="match status" value="3"/>
</dbReference>
<protein>
    <submittedName>
        <fullName evidence="3">Diguanylate cyclase (GGDEF)-like protein</fullName>
    </submittedName>
</protein>
<dbReference type="PANTHER" id="PTHR45138:SF9">
    <property type="entry name" value="DIGUANYLATE CYCLASE DGCM-RELATED"/>
    <property type="match status" value="1"/>
</dbReference>
<sequence length="668" mass="75045">MSDHLHESKQPEHMEHERHGEDFLQHGLVLPVKSLHSGDSDSVQPSLQEAFSFWLQHSQPQRIFSGAAFLLTNMNLEVIDAAANEEIGKLIPLTKGYSWKDPALGNHAFIECMASKTYGFVQFEEHEQQGLLLGSASYAASVYTETGECIGHIGIITYEKWNPDKLINFCMTWMNSFRNSTLLFVEKQENLVLKREQQKRELEVRKRDILFQAAKKLHAKIDVDSVLTEVIESMHSAYPNIQIDLFLTQDSESTSLQVKPLNFQTFEGDICTKAFINGFLIFEPAMPAGQSGAGGKIAAPLSGKQGVYGILYLQIEQQIDAADIQFISMLADTAGSAFENAKLYEQSNFLIDELRLINEITKRLNESLKLDEIFDFACSELPHIFGADYCCILQVDEDEEKLLLQASNAAAFSDEKLILDQEFSDFLFATREPIIVSDYGVHARGDMKLKALTRARSLIATPIKVNGHVGGMILVMHREPNYFTYDNYKLLQVLSGHIGLAIKNASLHAEVNRMVITDHLTGLYARHYLDEQANIRQKTDYCGSLIVVDIDDFKQVNDTHGHQVGDKVLIQVSCIIQTIIGKSDIAARWGGEELAIYLPQASNKYTQEIAEKIRARVMKETNPSVTVSCGISDWSCEEKKISVEALFYRADMALYQAKHGGRNQIKMG</sequence>
<evidence type="ECO:0000313" key="3">
    <source>
        <dbReference type="EMBL" id="MBP1996484.1"/>
    </source>
</evidence>
<dbReference type="CDD" id="cd01949">
    <property type="entry name" value="GGDEF"/>
    <property type="match status" value="1"/>
</dbReference>
<dbReference type="PROSITE" id="PS50887">
    <property type="entry name" value="GGDEF"/>
    <property type="match status" value="1"/>
</dbReference>
<organism evidence="3 4">
    <name type="scientific">Paenibacillus eucommiae</name>
    <dbReference type="NCBI Taxonomy" id="1355755"/>
    <lineage>
        <taxon>Bacteria</taxon>
        <taxon>Bacillati</taxon>
        <taxon>Bacillota</taxon>
        <taxon>Bacilli</taxon>
        <taxon>Bacillales</taxon>
        <taxon>Paenibacillaceae</taxon>
        <taxon>Paenibacillus</taxon>
    </lineage>
</organism>
<dbReference type="Gene3D" id="3.30.70.270">
    <property type="match status" value="1"/>
</dbReference>
<dbReference type="Pfam" id="PF13185">
    <property type="entry name" value="GAF_2"/>
    <property type="match status" value="1"/>
</dbReference>
<gene>
    <name evidence="3" type="ORF">J2Z66_008132</name>
</gene>
<evidence type="ECO:0000256" key="1">
    <source>
        <dbReference type="SAM" id="MobiDB-lite"/>
    </source>
</evidence>
<dbReference type="EMBL" id="JAGGLB010000050">
    <property type="protein sequence ID" value="MBP1996484.1"/>
    <property type="molecule type" value="Genomic_DNA"/>
</dbReference>
<name>A0ABS4J9G4_9BACL</name>
<comment type="caution">
    <text evidence="3">The sequence shown here is derived from an EMBL/GenBank/DDBJ whole genome shotgun (WGS) entry which is preliminary data.</text>
</comment>
<proteinExistence type="predicted"/>
<dbReference type="InterPro" id="IPR050469">
    <property type="entry name" value="Diguanylate_Cyclase"/>
</dbReference>
<dbReference type="SUPFAM" id="SSF55073">
    <property type="entry name" value="Nucleotide cyclase"/>
    <property type="match status" value="1"/>
</dbReference>
<reference evidence="3 4" key="1">
    <citation type="submission" date="2021-03" db="EMBL/GenBank/DDBJ databases">
        <title>Genomic Encyclopedia of Type Strains, Phase IV (KMG-IV): sequencing the most valuable type-strain genomes for metagenomic binning, comparative biology and taxonomic classification.</title>
        <authorList>
            <person name="Goeker M."/>
        </authorList>
    </citation>
    <scope>NUCLEOTIDE SEQUENCE [LARGE SCALE GENOMIC DNA]</scope>
    <source>
        <strain evidence="3 4">DSM 26048</strain>
    </source>
</reference>
<keyword evidence="4" id="KW-1185">Reference proteome</keyword>
<dbReference type="InterPro" id="IPR029787">
    <property type="entry name" value="Nucleotide_cyclase"/>
</dbReference>
<dbReference type="SUPFAM" id="SSF55781">
    <property type="entry name" value="GAF domain-like"/>
    <property type="match status" value="2"/>
</dbReference>